<dbReference type="Proteomes" id="UP000789396">
    <property type="component" value="Unassembled WGS sequence"/>
</dbReference>
<keyword evidence="2" id="KW-1185">Reference proteome</keyword>
<dbReference type="AlphaFoldDB" id="A0A9N9KDD2"/>
<feature type="non-terminal residue" evidence="1">
    <location>
        <position position="85"/>
    </location>
</feature>
<dbReference type="EMBL" id="CAJVPZ010101648">
    <property type="protein sequence ID" value="CAG8822138.1"/>
    <property type="molecule type" value="Genomic_DNA"/>
</dbReference>
<sequence length="85" mass="9584">LFHNKKSSDQPFLSGDAKIQLVDKVSNFLRMLLPVSRVVTRVSAYRGGSLLRRFSSESTSDSVKYTLPDTSFKTYDCDPPPLEIE</sequence>
<proteinExistence type="predicted"/>
<comment type="caution">
    <text evidence="1">The sequence shown here is derived from an EMBL/GenBank/DDBJ whole genome shotgun (WGS) entry which is preliminary data.</text>
</comment>
<evidence type="ECO:0000313" key="2">
    <source>
        <dbReference type="Proteomes" id="UP000789396"/>
    </source>
</evidence>
<accession>A0A9N9KDD2</accession>
<dbReference type="OrthoDB" id="10256198at2759"/>
<organism evidence="1 2">
    <name type="scientific">Racocetra fulgida</name>
    <dbReference type="NCBI Taxonomy" id="60492"/>
    <lineage>
        <taxon>Eukaryota</taxon>
        <taxon>Fungi</taxon>
        <taxon>Fungi incertae sedis</taxon>
        <taxon>Mucoromycota</taxon>
        <taxon>Glomeromycotina</taxon>
        <taxon>Glomeromycetes</taxon>
        <taxon>Diversisporales</taxon>
        <taxon>Gigasporaceae</taxon>
        <taxon>Racocetra</taxon>
    </lineage>
</organism>
<evidence type="ECO:0000313" key="1">
    <source>
        <dbReference type="EMBL" id="CAG8822138.1"/>
    </source>
</evidence>
<gene>
    <name evidence="1" type="ORF">RFULGI_LOCUS19740</name>
</gene>
<name>A0A9N9KDD2_9GLOM</name>
<protein>
    <submittedName>
        <fullName evidence="1">7598_t:CDS:1</fullName>
    </submittedName>
</protein>
<reference evidence="1" key="1">
    <citation type="submission" date="2021-06" db="EMBL/GenBank/DDBJ databases">
        <authorList>
            <person name="Kallberg Y."/>
            <person name="Tangrot J."/>
            <person name="Rosling A."/>
        </authorList>
    </citation>
    <scope>NUCLEOTIDE SEQUENCE</scope>
    <source>
        <strain evidence="1">IN212</strain>
    </source>
</reference>
<feature type="non-terminal residue" evidence="1">
    <location>
        <position position="1"/>
    </location>
</feature>